<evidence type="ECO:0000256" key="1">
    <source>
        <dbReference type="SAM" id="MobiDB-lite"/>
    </source>
</evidence>
<dbReference type="Pfam" id="PF13202">
    <property type="entry name" value="EF-hand_5"/>
    <property type="match status" value="1"/>
</dbReference>
<dbReference type="GO" id="GO:0005509">
    <property type="term" value="F:calcium ion binding"/>
    <property type="evidence" value="ECO:0007669"/>
    <property type="project" value="InterPro"/>
</dbReference>
<dbReference type="EMBL" id="UOEJ01000213">
    <property type="protein sequence ID" value="VAW05530.1"/>
    <property type="molecule type" value="Genomic_DNA"/>
</dbReference>
<sequence length="170" mass="19306">MKKILFVTVASIAAMSFTSLAYAGDKMHKMHKMKMKGAHMMHEMMDADKDGSVSAEEFQAFRSQKFADADKNNDGNLDAGEYEALAKVMAEQRKKAMEMAKKKKAKKHFDKMDADGDGKISKAEFDAKGERGFTRMDKNDDGMLNMDDRSYGKDKMKKAKDKMKKMDHQH</sequence>
<feature type="region of interest" description="Disordered" evidence="1">
    <location>
        <begin position="97"/>
        <end position="118"/>
    </location>
</feature>
<dbReference type="Gene3D" id="1.10.238.10">
    <property type="entry name" value="EF-hand"/>
    <property type="match status" value="2"/>
</dbReference>
<name>A0A3B0SM91_9ZZZZ</name>
<accession>A0A3B0SM91</accession>
<gene>
    <name evidence="3" type="ORF">MNBD_ALPHA01-69</name>
</gene>
<dbReference type="PROSITE" id="PS50222">
    <property type="entry name" value="EF_HAND_2"/>
    <property type="match status" value="2"/>
</dbReference>
<feature type="region of interest" description="Disordered" evidence="1">
    <location>
        <begin position="131"/>
        <end position="170"/>
    </location>
</feature>
<dbReference type="SUPFAM" id="SSF47473">
    <property type="entry name" value="EF-hand"/>
    <property type="match status" value="1"/>
</dbReference>
<dbReference type="InterPro" id="IPR011992">
    <property type="entry name" value="EF-hand-dom_pair"/>
</dbReference>
<proteinExistence type="predicted"/>
<feature type="domain" description="EF-hand" evidence="2">
    <location>
        <begin position="100"/>
        <end position="135"/>
    </location>
</feature>
<dbReference type="SMART" id="SM00054">
    <property type="entry name" value="EFh"/>
    <property type="match status" value="3"/>
</dbReference>
<dbReference type="PROSITE" id="PS00018">
    <property type="entry name" value="EF_HAND_1"/>
    <property type="match status" value="3"/>
</dbReference>
<reference evidence="3" key="1">
    <citation type="submission" date="2018-06" db="EMBL/GenBank/DDBJ databases">
        <authorList>
            <person name="Zhirakovskaya E."/>
        </authorList>
    </citation>
    <scope>NUCLEOTIDE SEQUENCE</scope>
</reference>
<dbReference type="AlphaFoldDB" id="A0A3B0SM91"/>
<evidence type="ECO:0000313" key="3">
    <source>
        <dbReference type="EMBL" id="VAW05530.1"/>
    </source>
</evidence>
<feature type="compositionally biased region" description="Basic and acidic residues" evidence="1">
    <location>
        <begin position="131"/>
        <end position="154"/>
    </location>
</feature>
<dbReference type="InterPro" id="IPR002048">
    <property type="entry name" value="EF_hand_dom"/>
</dbReference>
<dbReference type="Pfam" id="PF13499">
    <property type="entry name" value="EF-hand_7"/>
    <property type="match status" value="1"/>
</dbReference>
<feature type="domain" description="EF-hand" evidence="2">
    <location>
        <begin position="33"/>
        <end position="68"/>
    </location>
</feature>
<protein>
    <recommendedName>
        <fullName evidence="2">EF-hand domain-containing protein</fullName>
    </recommendedName>
</protein>
<evidence type="ECO:0000259" key="2">
    <source>
        <dbReference type="PROSITE" id="PS50222"/>
    </source>
</evidence>
<dbReference type="InterPro" id="IPR018247">
    <property type="entry name" value="EF_Hand_1_Ca_BS"/>
</dbReference>
<organism evidence="3">
    <name type="scientific">hydrothermal vent metagenome</name>
    <dbReference type="NCBI Taxonomy" id="652676"/>
    <lineage>
        <taxon>unclassified sequences</taxon>
        <taxon>metagenomes</taxon>
        <taxon>ecological metagenomes</taxon>
    </lineage>
</organism>